<dbReference type="PANTHER" id="PTHR47165:SF4">
    <property type="entry name" value="OS03G0429900 PROTEIN"/>
    <property type="match status" value="1"/>
</dbReference>
<evidence type="ECO:0000313" key="2">
    <source>
        <dbReference type="EMBL" id="PNY00504.1"/>
    </source>
</evidence>
<dbReference type="CDD" id="cd04480">
    <property type="entry name" value="RPA1_DBD_A_like"/>
    <property type="match status" value="1"/>
</dbReference>
<dbReference type="Proteomes" id="UP000236291">
    <property type="component" value="Unassembled WGS sequence"/>
</dbReference>
<reference evidence="2 3" key="1">
    <citation type="journal article" date="2014" name="Am. J. Bot.">
        <title>Genome assembly and annotation for red clover (Trifolium pratense; Fabaceae).</title>
        <authorList>
            <person name="Istvanek J."/>
            <person name="Jaros M."/>
            <person name="Krenek A."/>
            <person name="Repkova J."/>
        </authorList>
    </citation>
    <scope>NUCLEOTIDE SEQUENCE [LARGE SCALE GENOMIC DNA]</scope>
    <source>
        <strain evidence="3">cv. Tatra</strain>
        <tissue evidence="2">Young leaves</tissue>
    </source>
</reference>
<protein>
    <recommendedName>
        <fullName evidence="1">Replication protein A 70 kDa DNA-binding subunit B/D first OB fold domain-containing protein</fullName>
    </recommendedName>
</protein>
<dbReference type="InterPro" id="IPR012340">
    <property type="entry name" value="NA-bd_OB-fold"/>
</dbReference>
<dbReference type="PANTHER" id="PTHR47165">
    <property type="entry name" value="OS03G0429900 PROTEIN"/>
    <property type="match status" value="1"/>
</dbReference>
<dbReference type="Gene3D" id="2.40.50.140">
    <property type="entry name" value="Nucleic acid-binding proteins"/>
    <property type="match status" value="2"/>
</dbReference>
<feature type="domain" description="Replication protein A 70 kDa DNA-binding subunit B/D first OB fold" evidence="1">
    <location>
        <begin position="6"/>
        <end position="108"/>
    </location>
</feature>
<name>A0A2K3NBU1_TRIPR</name>
<accession>A0A2K3NBU1</accession>
<evidence type="ECO:0000259" key="1">
    <source>
        <dbReference type="Pfam" id="PF02721"/>
    </source>
</evidence>
<dbReference type="AlphaFoldDB" id="A0A2K3NBU1"/>
<gene>
    <name evidence="2" type="ORF">L195_g023786</name>
</gene>
<reference evidence="2 3" key="2">
    <citation type="journal article" date="2017" name="Front. Plant Sci.">
        <title>Gene Classification and Mining of Molecular Markers Useful in Red Clover (Trifolium pratense) Breeding.</title>
        <authorList>
            <person name="Istvanek J."/>
            <person name="Dluhosova J."/>
            <person name="Dluhos P."/>
            <person name="Patkova L."/>
            <person name="Nedelnik J."/>
            <person name="Repkova J."/>
        </authorList>
    </citation>
    <scope>NUCLEOTIDE SEQUENCE [LARGE SCALE GENOMIC DNA]</scope>
    <source>
        <strain evidence="3">cv. Tatra</strain>
        <tissue evidence="2">Young leaves</tissue>
    </source>
</reference>
<organism evidence="2 3">
    <name type="scientific">Trifolium pratense</name>
    <name type="common">Red clover</name>
    <dbReference type="NCBI Taxonomy" id="57577"/>
    <lineage>
        <taxon>Eukaryota</taxon>
        <taxon>Viridiplantae</taxon>
        <taxon>Streptophyta</taxon>
        <taxon>Embryophyta</taxon>
        <taxon>Tracheophyta</taxon>
        <taxon>Spermatophyta</taxon>
        <taxon>Magnoliopsida</taxon>
        <taxon>eudicotyledons</taxon>
        <taxon>Gunneridae</taxon>
        <taxon>Pentapetalae</taxon>
        <taxon>rosids</taxon>
        <taxon>fabids</taxon>
        <taxon>Fabales</taxon>
        <taxon>Fabaceae</taxon>
        <taxon>Papilionoideae</taxon>
        <taxon>50 kb inversion clade</taxon>
        <taxon>NPAAA clade</taxon>
        <taxon>Hologalegina</taxon>
        <taxon>IRL clade</taxon>
        <taxon>Trifolieae</taxon>
        <taxon>Trifolium</taxon>
    </lineage>
</organism>
<dbReference type="EMBL" id="ASHM01019001">
    <property type="protein sequence ID" value="PNY00504.1"/>
    <property type="molecule type" value="Genomic_DNA"/>
</dbReference>
<evidence type="ECO:0000313" key="3">
    <source>
        <dbReference type="Proteomes" id="UP000236291"/>
    </source>
</evidence>
<dbReference type="STRING" id="57577.A0A2K3NBU1"/>
<comment type="caution">
    <text evidence="2">The sequence shown here is derived from an EMBL/GenBank/DDBJ whole genome shotgun (WGS) entry which is preliminary data.</text>
</comment>
<proteinExistence type="predicted"/>
<dbReference type="Pfam" id="PF02721">
    <property type="entry name" value="DUF223"/>
    <property type="match status" value="1"/>
</dbReference>
<sequence length="499" mass="54586">MNSPLSTLRDLHPGRTDWAVRARVIRLWLSTSTLIPARIISIGFILLDSEGNKIYGTVHAEHVDRYLRLLVEERVYLFLDCHVAENRGVFFPADNPNMMVLDSVTVVVPSRCEVIRNFGLDFISSAEVLGYGVGYHVLVDVIGVLTCVRYEASSSSTRGLDVVVKFCLVDDSGEFRCSLRGEYVEKFQSLFREGDPRLPVFVMQFVKIGQENGELVVECVGGVSRMLLNPPLRAVYRLRTRLENFGRLPCIMRDVSAPGCVVPLRYQFHGFYHAKTLGQLLTIPDDGPFVVCAAITGLERVHMKMFAVCSCGGSLVLSDGVYYCFNCRVSMTCVKFGLRFDVSDGLCAAAFGVFDDFLGGVGALNFNAMGIGYALYGGGAKILKDRPVVLIVRRCPVGVTAAGPAWEVLAITNDVVALRRFVDDHPRCFRKKSMLRSLVSLDDVSCGLSLDLHDLPSDGLDAFDGGVVDVAGHQVVVIPSDDDAVGSSGTARGVNYLLA</sequence>
<dbReference type="CDD" id="cd04481">
    <property type="entry name" value="RPA1_DBD_B_like"/>
    <property type="match status" value="1"/>
</dbReference>
<dbReference type="SUPFAM" id="SSF50249">
    <property type="entry name" value="Nucleic acid-binding proteins"/>
    <property type="match status" value="1"/>
</dbReference>
<dbReference type="InterPro" id="IPR003871">
    <property type="entry name" value="RFA1B/D_OB_1st"/>
</dbReference>